<organism evidence="1 2">
    <name type="scientific">Blastopirellula marina DSM 3645</name>
    <dbReference type="NCBI Taxonomy" id="314230"/>
    <lineage>
        <taxon>Bacteria</taxon>
        <taxon>Pseudomonadati</taxon>
        <taxon>Planctomycetota</taxon>
        <taxon>Planctomycetia</taxon>
        <taxon>Pirellulales</taxon>
        <taxon>Pirellulaceae</taxon>
        <taxon>Blastopirellula</taxon>
    </lineage>
</organism>
<dbReference type="STRING" id="314230.DSM3645_27593"/>
<reference evidence="1 2" key="1">
    <citation type="submission" date="2006-02" db="EMBL/GenBank/DDBJ databases">
        <authorList>
            <person name="Amann R."/>
            <person name="Ferriera S."/>
            <person name="Johnson J."/>
            <person name="Kravitz S."/>
            <person name="Halpern A."/>
            <person name="Remington K."/>
            <person name="Beeson K."/>
            <person name="Tran B."/>
            <person name="Rogers Y.-H."/>
            <person name="Friedman R."/>
            <person name="Venter J.C."/>
        </authorList>
    </citation>
    <scope>NUCLEOTIDE SEQUENCE [LARGE SCALE GENOMIC DNA]</scope>
    <source>
        <strain evidence="1 2">DSM 3645</strain>
    </source>
</reference>
<dbReference type="Proteomes" id="UP000004358">
    <property type="component" value="Unassembled WGS sequence"/>
</dbReference>
<dbReference type="AlphaFoldDB" id="A3ZX40"/>
<accession>A3ZX40</accession>
<comment type="caution">
    <text evidence="1">The sequence shown here is derived from an EMBL/GenBank/DDBJ whole genome shotgun (WGS) entry which is preliminary data.</text>
</comment>
<sequence>MICWLTVPAAVSCEFPSEVAMQLVIETNGSVRCLYGETIDLTPLGQLAISRGSLVEPCQDGSWFADLSPVEGPMLGPFAHRSDALAAEVGWLEQHWL</sequence>
<dbReference type="eggNOG" id="ENOG50332JP">
    <property type="taxonomic scope" value="Bacteria"/>
</dbReference>
<evidence type="ECO:0000313" key="2">
    <source>
        <dbReference type="Proteomes" id="UP000004358"/>
    </source>
</evidence>
<evidence type="ECO:0000313" key="1">
    <source>
        <dbReference type="EMBL" id="EAQ78917.1"/>
    </source>
</evidence>
<protein>
    <submittedName>
        <fullName evidence="1">Uncharacterized protein</fullName>
    </submittedName>
</protein>
<gene>
    <name evidence="1" type="ORF">DSM3645_27593</name>
</gene>
<dbReference type="EMBL" id="AANZ01000017">
    <property type="protein sequence ID" value="EAQ78917.1"/>
    <property type="molecule type" value="Genomic_DNA"/>
</dbReference>
<name>A3ZX40_9BACT</name>
<dbReference type="HOGENOM" id="CLU_182802_0_0_0"/>
<proteinExistence type="predicted"/>